<organism evidence="2 3">
    <name type="scientific">Paludisphaera mucosa</name>
    <dbReference type="NCBI Taxonomy" id="3030827"/>
    <lineage>
        <taxon>Bacteria</taxon>
        <taxon>Pseudomonadati</taxon>
        <taxon>Planctomycetota</taxon>
        <taxon>Planctomycetia</taxon>
        <taxon>Isosphaerales</taxon>
        <taxon>Isosphaeraceae</taxon>
        <taxon>Paludisphaera</taxon>
    </lineage>
</organism>
<dbReference type="PANTHER" id="PTHR43737:SF1">
    <property type="entry name" value="DUF1501 DOMAIN-CONTAINING PROTEIN"/>
    <property type="match status" value="1"/>
</dbReference>
<dbReference type="EMBL" id="JARRAG010000001">
    <property type="protein sequence ID" value="MDG3003195.1"/>
    <property type="molecule type" value="Genomic_DNA"/>
</dbReference>
<dbReference type="Proteomes" id="UP001216907">
    <property type="component" value="Unassembled WGS sequence"/>
</dbReference>
<keyword evidence="1" id="KW-0732">Signal</keyword>
<evidence type="ECO:0000313" key="2">
    <source>
        <dbReference type="EMBL" id="MDG3003195.1"/>
    </source>
</evidence>
<reference evidence="2 3" key="1">
    <citation type="submission" date="2023-03" db="EMBL/GenBank/DDBJ databases">
        <title>Paludisphaera mucosa sp. nov. a novel planctomycete from northern fen.</title>
        <authorList>
            <person name="Ivanova A."/>
        </authorList>
    </citation>
    <scope>NUCLEOTIDE SEQUENCE [LARGE SCALE GENOMIC DNA]</scope>
    <source>
        <strain evidence="2 3">Pla2</strain>
    </source>
</reference>
<name>A0ABT6F6I1_9BACT</name>
<dbReference type="InterPro" id="IPR006311">
    <property type="entry name" value="TAT_signal"/>
</dbReference>
<keyword evidence="3" id="KW-1185">Reference proteome</keyword>
<dbReference type="PANTHER" id="PTHR43737">
    <property type="entry name" value="BLL7424 PROTEIN"/>
    <property type="match status" value="1"/>
</dbReference>
<accession>A0ABT6F6I1</accession>
<protein>
    <submittedName>
        <fullName evidence="2">DUF1501 domain-containing protein</fullName>
    </submittedName>
</protein>
<dbReference type="Gene3D" id="3.40.720.10">
    <property type="entry name" value="Alkaline Phosphatase, subunit A"/>
    <property type="match status" value="1"/>
</dbReference>
<gene>
    <name evidence="2" type="ORF">PZE19_05405</name>
</gene>
<proteinExistence type="predicted"/>
<dbReference type="Pfam" id="PF07394">
    <property type="entry name" value="DUF1501"/>
    <property type="match status" value="1"/>
</dbReference>
<comment type="caution">
    <text evidence="2">The sequence shown here is derived from an EMBL/GenBank/DDBJ whole genome shotgun (WGS) entry which is preliminary data.</text>
</comment>
<sequence length="476" mass="52379">MNRRLFLRRSGLGLGSMALGSLLGPPAGAGDAARPEVASTGALPGLPHFPAKAKRVIYLFQSGAPSQLDLFDYKPAIREKRGVELPDSIRMGQRITTMTSGQKNLPVAPSIFKFAQHGQSGAWLSELLPHTAKVVDDLCIIRSMQTEAINHDPAVTFVQTGSQLAGRPSMGSWVAYGLGSMNVDLPSFVVLLSRGRTDQPLYDRLWGSGFLPSRYQGVKLRGGKDPVLYLANPSGCSPQLRRRQLDDLGELNTLRHQETGDPEILTRIAQYELAYRMQSSVPELTDLSGEPKSIIDLYGPDVQRPGSYAANCLLARRLAERGVRFIQLYHMGWDQHSDLPKQIRSQCGDTDQASAALIVDLKQRGLLDDTLVVWGGEFGRTIYSQGALTATDYGRDHHPRCFSMWMAGGGIKPGVVHGETDDFSYNIVKDPVEVYDVNATIMHLLGVDHTRLTYKFQGRDFRLTDVHGKVVQPILA</sequence>
<dbReference type="InterPro" id="IPR010869">
    <property type="entry name" value="DUF1501"/>
</dbReference>
<dbReference type="PROSITE" id="PS51318">
    <property type="entry name" value="TAT"/>
    <property type="match status" value="1"/>
</dbReference>
<dbReference type="RefSeq" id="WP_277860347.1">
    <property type="nucleotide sequence ID" value="NZ_JARRAG010000001.1"/>
</dbReference>
<feature type="chain" id="PRO_5046783084" evidence="1">
    <location>
        <begin position="30"/>
        <end position="476"/>
    </location>
</feature>
<dbReference type="InterPro" id="IPR017850">
    <property type="entry name" value="Alkaline_phosphatase_core_sf"/>
</dbReference>
<evidence type="ECO:0000313" key="3">
    <source>
        <dbReference type="Proteomes" id="UP001216907"/>
    </source>
</evidence>
<evidence type="ECO:0000256" key="1">
    <source>
        <dbReference type="SAM" id="SignalP"/>
    </source>
</evidence>
<feature type="signal peptide" evidence="1">
    <location>
        <begin position="1"/>
        <end position="29"/>
    </location>
</feature>
<dbReference type="SUPFAM" id="SSF53649">
    <property type="entry name" value="Alkaline phosphatase-like"/>
    <property type="match status" value="1"/>
</dbReference>